<name>A0A812U367_9DINO</name>
<dbReference type="Pfam" id="PF13604">
    <property type="entry name" value="AAA_30"/>
    <property type="match status" value="1"/>
</dbReference>
<dbReference type="AlphaFoldDB" id="A0A812U367"/>
<dbReference type="InterPro" id="IPR045055">
    <property type="entry name" value="DNA2/NAM7-like"/>
</dbReference>
<dbReference type="InterPro" id="IPR041679">
    <property type="entry name" value="DNA2/NAM7-like_C"/>
</dbReference>
<gene>
    <name evidence="3" type="primary">UPF1</name>
    <name evidence="3" type="ORF">SNAT2548_LOCUS31195</name>
</gene>
<dbReference type="CDD" id="cd18808">
    <property type="entry name" value="SF1_C_Upf1"/>
    <property type="match status" value="1"/>
</dbReference>
<dbReference type="SUPFAM" id="SSF52540">
    <property type="entry name" value="P-loop containing nucleoside triphosphate hydrolases"/>
    <property type="match status" value="1"/>
</dbReference>
<protein>
    <submittedName>
        <fullName evidence="3">UPF1 protein</fullName>
    </submittedName>
</protein>
<evidence type="ECO:0000256" key="1">
    <source>
        <dbReference type="SAM" id="MobiDB-lite"/>
    </source>
</evidence>
<evidence type="ECO:0000313" key="3">
    <source>
        <dbReference type="EMBL" id="CAE7555273.1"/>
    </source>
</evidence>
<reference evidence="3" key="1">
    <citation type="submission" date="2021-02" db="EMBL/GenBank/DDBJ databases">
        <authorList>
            <person name="Dougan E. K."/>
            <person name="Rhodes N."/>
            <person name="Thang M."/>
            <person name="Chan C."/>
        </authorList>
    </citation>
    <scope>NUCLEOTIDE SEQUENCE</scope>
</reference>
<dbReference type="Gene3D" id="3.40.50.300">
    <property type="entry name" value="P-loop containing nucleotide triphosphate hydrolases"/>
    <property type="match status" value="2"/>
</dbReference>
<accession>A0A812U367</accession>
<dbReference type="GO" id="GO:0003724">
    <property type="term" value="F:RNA helicase activity"/>
    <property type="evidence" value="ECO:0007669"/>
    <property type="project" value="TreeGrafter"/>
</dbReference>
<dbReference type="InterPro" id="IPR027417">
    <property type="entry name" value="P-loop_NTPase"/>
</dbReference>
<dbReference type="InterPro" id="IPR047187">
    <property type="entry name" value="SF1_C_Upf1"/>
</dbReference>
<organism evidence="3 4">
    <name type="scientific">Symbiodinium natans</name>
    <dbReference type="NCBI Taxonomy" id="878477"/>
    <lineage>
        <taxon>Eukaryota</taxon>
        <taxon>Sar</taxon>
        <taxon>Alveolata</taxon>
        <taxon>Dinophyceae</taxon>
        <taxon>Suessiales</taxon>
        <taxon>Symbiodiniaceae</taxon>
        <taxon>Symbiodinium</taxon>
    </lineage>
</organism>
<feature type="domain" description="AAA+ ATPase" evidence="2">
    <location>
        <begin position="158"/>
        <end position="460"/>
    </location>
</feature>
<dbReference type="Proteomes" id="UP000604046">
    <property type="component" value="Unassembled WGS sequence"/>
</dbReference>
<dbReference type="SMART" id="SM00382">
    <property type="entry name" value="AAA"/>
    <property type="match status" value="1"/>
</dbReference>
<dbReference type="EMBL" id="CAJNDS010002645">
    <property type="protein sequence ID" value="CAE7555273.1"/>
    <property type="molecule type" value="Genomic_DNA"/>
</dbReference>
<keyword evidence="4" id="KW-1185">Reference proteome</keyword>
<evidence type="ECO:0000313" key="4">
    <source>
        <dbReference type="Proteomes" id="UP000604046"/>
    </source>
</evidence>
<dbReference type="OrthoDB" id="6513042at2759"/>
<evidence type="ECO:0000259" key="2">
    <source>
        <dbReference type="SMART" id="SM00382"/>
    </source>
</evidence>
<dbReference type="PANTHER" id="PTHR10887">
    <property type="entry name" value="DNA2/NAM7 HELICASE FAMILY"/>
    <property type="match status" value="1"/>
</dbReference>
<dbReference type="GO" id="GO:0000184">
    <property type="term" value="P:nuclear-transcribed mRNA catabolic process, nonsense-mediated decay"/>
    <property type="evidence" value="ECO:0007669"/>
    <property type="project" value="TreeGrafter"/>
</dbReference>
<dbReference type="InterPro" id="IPR003593">
    <property type="entry name" value="AAA+_ATPase"/>
</dbReference>
<dbReference type="Pfam" id="PF13087">
    <property type="entry name" value="AAA_12"/>
    <property type="match status" value="1"/>
</dbReference>
<dbReference type="GO" id="GO:0005737">
    <property type="term" value="C:cytoplasm"/>
    <property type="evidence" value="ECO:0007669"/>
    <property type="project" value="TreeGrafter"/>
</dbReference>
<comment type="caution">
    <text evidence="3">The sequence shown here is derived from an EMBL/GenBank/DDBJ whole genome shotgun (WGS) entry which is preliminary data.</text>
</comment>
<sequence length="574" mass="63272">MRVNVRAGYAASIGAMLGLRLYPLGQDEVHTFDKGARFQAPLGQSVNMHHTPTRFSEVVPVSDILPVVLHREVEVEVLPSDCACCWFPWTLASGDATANDNPLHAIWAVCRQDESVSRFVDDLIFGSAACIQAMATVVEVDDAELNQQQLAAVARASSAKLTLVQGPPGTGKSEVAAAIVQQWVKDDTESVLVATSTHAAKDVLAERLRRRQIRPSTRARNQRPQESKDSQVFVETVYMSSARTDRTVQKVLLDESSQITTAAALVALTHGCEKLVLIGDPQQLGPVSSFGPVSSTSSFAAFAEERRSFFEVLADRFQLQPHRLQVQHRMDSRLCEYPSHRFYGGQLETAASVEVGGVAERMFPPGLTFKAGTPGHPVVFVDTSEIQTCREKLVPFFGSLSLHNRMEAQIVAELLHGFKEAAVDPSCMCVLTAYKAQDSLLAEAIHGSSSTERVKMRKGRTTMIREQGVDPLSKEPHPRIYTVDGFQGNESDYVFYSAVRSGSTATGFVGNPQRLCVLLTRARRGLIIVGSRETLQHTEEWQQWLQSAEKQEFVVDDELVARLQRREVAQRGPL</sequence>
<dbReference type="PANTHER" id="PTHR10887:SF517">
    <property type="entry name" value="RNA HELICASE NONSENSE MRNA REDUCING FACTOR"/>
    <property type="match status" value="1"/>
</dbReference>
<feature type="region of interest" description="Disordered" evidence="1">
    <location>
        <begin position="211"/>
        <end position="230"/>
    </location>
</feature>
<proteinExistence type="predicted"/>